<gene>
    <name evidence="1" type="ORF">AMELA_G00056970</name>
</gene>
<dbReference type="EMBL" id="JAAGNN010000005">
    <property type="protein sequence ID" value="KAF4088633.1"/>
    <property type="molecule type" value="Genomic_DNA"/>
</dbReference>
<comment type="caution">
    <text evidence="1">The sequence shown here is derived from an EMBL/GenBank/DDBJ whole genome shotgun (WGS) entry which is preliminary data.</text>
</comment>
<keyword evidence="2" id="KW-1185">Reference proteome</keyword>
<sequence length="71" mass="8026">MLKRGTGFYSALFTPRTSAAVTELIFASPHNELQQARLKLSRLIHNWFFLKFLRFPGGTSPRTIPAPECSC</sequence>
<proteinExistence type="predicted"/>
<dbReference type="AlphaFoldDB" id="A0A7J6B0K1"/>
<organism evidence="1 2">
    <name type="scientific">Ameiurus melas</name>
    <name type="common">Black bullhead</name>
    <name type="synonym">Silurus melas</name>
    <dbReference type="NCBI Taxonomy" id="219545"/>
    <lineage>
        <taxon>Eukaryota</taxon>
        <taxon>Metazoa</taxon>
        <taxon>Chordata</taxon>
        <taxon>Craniata</taxon>
        <taxon>Vertebrata</taxon>
        <taxon>Euteleostomi</taxon>
        <taxon>Actinopterygii</taxon>
        <taxon>Neopterygii</taxon>
        <taxon>Teleostei</taxon>
        <taxon>Ostariophysi</taxon>
        <taxon>Siluriformes</taxon>
        <taxon>Ictaluridae</taxon>
        <taxon>Ameiurus</taxon>
    </lineage>
</organism>
<evidence type="ECO:0000313" key="2">
    <source>
        <dbReference type="Proteomes" id="UP000593565"/>
    </source>
</evidence>
<accession>A0A7J6B0K1</accession>
<evidence type="ECO:0000313" key="1">
    <source>
        <dbReference type="EMBL" id="KAF4088633.1"/>
    </source>
</evidence>
<dbReference type="Proteomes" id="UP000593565">
    <property type="component" value="Unassembled WGS sequence"/>
</dbReference>
<reference evidence="1 2" key="1">
    <citation type="submission" date="2020-02" db="EMBL/GenBank/DDBJ databases">
        <title>A chromosome-scale genome assembly of the black bullhead catfish (Ameiurus melas).</title>
        <authorList>
            <person name="Wen M."/>
            <person name="Zham M."/>
            <person name="Cabau C."/>
            <person name="Klopp C."/>
            <person name="Donnadieu C."/>
            <person name="Roques C."/>
            <person name="Bouchez O."/>
            <person name="Lampietro C."/>
            <person name="Jouanno E."/>
            <person name="Herpin A."/>
            <person name="Louis A."/>
            <person name="Berthelot C."/>
            <person name="Parey E."/>
            <person name="Roest-Crollius H."/>
            <person name="Braasch I."/>
            <person name="Postlethwait J."/>
            <person name="Robinson-Rechavi M."/>
            <person name="Echchiki A."/>
            <person name="Begum T."/>
            <person name="Montfort J."/>
            <person name="Schartl M."/>
            <person name="Bobe J."/>
            <person name="Guiguen Y."/>
        </authorList>
    </citation>
    <scope>NUCLEOTIDE SEQUENCE [LARGE SCALE GENOMIC DNA]</scope>
    <source>
        <strain evidence="1">M_S1</strain>
        <tissue evidence="1">Blood</tissue>
    </source>
</reference>
<protein>
    <submittedName>
        <fullName evidence="1">Uncharacterized protein</fullName>
    </submittedName>
</protein>
<name>A0A7J6B0K1_AMEME</name>